<dbReference type="GO" id="GO:0005005">
    <property type="term" value="F:transmembrane-ephrin receptor activity"/>
    <property type="evidence" value="ECO:0007669"/>
    <property type="project" value="TreeGrafter"/>
</dbReference>
<evidence type="ECO:0000256" key="5">
    <source>
        <dbReference type="ARBA" id="ARBA00023170"/>
    </source>
</evidence>
<evidence type="ECO:0000256" key="6">
    <source>
        <dbReference type="SAM" id="MobiDB-lite"/>
    </source>
</evidence>
<keyword evidence="5 7" id="KW-0675">Receptor</keyword>
<feature type="compositionally biased region" description="Polar residues" evidence="6">
    <location>
        <begin position="93"/>
        <end position="102"/>
    </location>
</feature>
<proteinExistence type="predicted"/>
<dbReference type="PANTHER" id="PTHR46877">
    <property type="entry name" value="EPH RECEPTOR A5"/>
    <property type="match status" value="1"/>
</dbReference>
<name>A0AAW1B3R2_CROAD</name>
<dbReference type="EMBL" id="JAOTOJ010000008">
    <property type="protein sequence ID" value="KAK9396692.1"/>
    <property type="molecule type" value="Genomic_DNA"/>
</dbReference>
<protein>
    <submittedName>
        <fullName evidence="7">Ephrin type-A receptor 5-like</fullName>
    </submittedName>
</protein>
<keyword evidence="8" id="KW-1185">Reference proteome</keyword>
<feature type="region of interest" description="Disordered" evidence="6">
    <location>
        <begin position="64"/>
        <end position="106"/>
    </location>
</feature>
<dbReference type="InterPro" id="IPR036116">
    <property type="entry name" value="FN3_sf"/>
</dbReference>
<evidence type="ECO:0000256" key="2">
    <source>
        <dbReference type="ARBA" id="ARBA00022741"/>
    </source>
</evidence>
<dbReference type="PANTHER" id="PTHR46877:SF13">
    <property type="entry name" value="EPHRIN TYPE-A RECEPTOR 5"/>
    <property type="match status" value="1"/>
</dbReference>
<gene>
    <name evidence="7" type="ORF">NXF25_020053</name>
</gene>
<dbReference type="GO" id="GO:0007411">
    <property type="term" value="P:axon guidance"/>
    <property type="evidence" value="ECO:0007669"/>
    <property type="project" value="TreeGrafter"/>
</dbReference>
<reference evidence="7 8" key="1">
    <citation type="journal article" date="2024" name="Proc. Natl. Acad. Sci. U.S.A.">
        <title>The genetic regulatory architecture and epigenomic basis for age-related changes in rattlesnake venom.</title>
        <authorList>
            <person name="Hogan M.P."/>
            <person name="Holding M.L."/>
            <person name="Nystrom G.S."/>
            <person name="Colston T.J."/>
            <person name="Bartlett D.A."/>
            <person name="Mason A.J."/>
            <person name="Ellsworth S.A."/>
            <person name="Rautsaw R.M."/>
            <person name="Lawrence K.C."/>
            <person name="Strickland J.L."/>
            <person name="He B."/>
            <person name="Fraser P."/>
            <person name="Margres M.J."/>
            <person name="Gilbert D.M."/>
            <person name="Gibbs H.L."/>
            <person name="Parkinson C.L."/>
            <person name="Rokyta D.R."/>
        </authorList>
    </citation>
    <scope>NUCLEOTIDE SEQUENCE [LARGE SCALE GENOMIC DNA]</scope>
    <source>
        <strain evidence="7">DRR0105</strain>
    </source>
</reference>
<dbReference type="SUPFAM" id="SSF49265">
    <property type="entry name" value="Fibronectin type III"/>
    <property type="match status" value="1"/>
</dbReference>
<sequence>MACTRPPSAPRSATSNVNKTSVFLEWIPPADTGGRKDVSYYIACKKCNWHSGLCEACGNHVRRRSLSSSGDTPEAVPLLTGEVKKTPAGVTPEANTHRTGNKNPLPGSCNRVTSIRLL</sequence>
<keyword evidence="4" id="KW-0472">Membrane</keyword>
<dbReference type="Gene3D" id="2.60.40.10">
    <property type="entry name" value="Immunoglobulins"/>
    <property type="match status" value="1"/>
</dbReference>
<evidence type="ECO:0000256" key="3">
    <source>
        <dbReference type="ARBA" id="ARBA00022840"/>
    </source>
</evidence>
<comment type="subcellular location">
    <subcellularLocation>
        <location evidence="1">Membrane</location>
        <topology evidence="1">Single-pass membrane protein</topology>
    </subcellularLocation>
</comment>
<dbReference type="GO" id="GO:0005886">
    <property type="term" value="C:plasma membrane"/>
    <property type="evidence" value="ECO:0007669"/>
    <property type="project" value="TreeGrafter"/>
</dbReference>
<accession>A0AAW1B3R2</accession>
<comment type="caution">
    <text evidence="7">The sequence shown here is derived from an EMBL/GenBank/DDBJ whole genome shotgun (WGS) entry which is preliminary data.</text>
</comment>
<evidence type="ECO:0000313" key="7">
    <source>
        <dbReference type="EMBL" id="KAK9396692.1"/>
    </source>
</evidence>
<evidence type="ECO:0000256" key="4">
    <source>
        <dbReference type="ARBA" id="ARBA00023136"/>
    </source>
</evidence>
<keyword evidence="2" id="KW-0547">Nucleotide-binding</keyword>
<dbReference type="Proteomes" id="UP001474421">
    <property type="component" value="Unassembled WGS sequence"/>
</dbReference>
<evidence type="ECO:0000313" key="8">
    <source>
        <dbReference type="Proteomes" id="UP001474421"/>
    </source>
</evidence>
<dbReference type="InterPro" id="IPR050449">
    <property type="entry name" value="Ephrin_rcpt_TKs"/>
</dbReference>
<dbReference type="GO" id="GO:0030425">
    <property type="term" value="C:dendrite"/>
    <property type="evidence" value="ECO:0007669"/>
    <property type="project" value="TreeGrafter"/>
</dbReference>
<dbReference type="InterPro" id="IPR013783">
    <property type="entry name" value="Ig-like_fold"/>
</dbReference>
<organism evidence="7 8">
    <name type="scientific">Crotalus adamanteus</name>
    <name type="common">Eastern diamondback rattlesnake</name>
    <dbReference type="NCBI Taxonomy" id="8729"/>
    <lineage>
        <taxon>Eukaryota</taxon>
        <taxon>Metazoa</taxon>
        <taxon>Chordata</taxon>
        <taxon>Craniata</taxon>
        <taxon>Vertebrata</taxon>
        <taxon>Euteleostomi</taxon>
        <taxon>Lepidosauria</taxon>
        <taxon>Squamata</taxon>
        <taxon>Bifurcata</taxon>
        <taxon>Unidentata</taxon>
        <taxon>Episquamata</taxon>
        <taxon>Toxicofera</taxon>
        <taxon>Serpentes</taxon>
        <taxon>Colubroidea</taxon>
        <taxon>Viperidae</taxon>
        <taxon>Crotalinae</taxon>
        <taxon>Crotalus</taxon>
    </lineage>
</organism>
<keyword evidence="3" id="KW-0067">ATP-binding</keyword>
<evidence type="ECO:0000256" key="1">
    <source>
        <dbReference type="ARBA" id="ARBA00004167"/>
    </source>
</evidence>
<dbReference type="GO" id="GO:0005524">
    <property type="term" value="F:ATP binding"/>
    <property type="evidence" value="ECO:0007669"/>
    <property type="project" value="UniProtKB-KW"/>
</dbReference>
<dbReference type="AlphaFoldDB" id="A0AAW1B3R2"/>